<dbReference type="PRINTS" id="PR01182">
    <property type="entry name" value="ORNDCRBXLASE"/>
</dbReference>
<comment type="similarity">
    <text evidence="4">Belongs to the Orn/Lys/Arg decarboxylase class-II family.</text>
</comment>
<reference evidence="7" key="1">
    <citation type="submission" date="2015-06" db="EMBL/GenBank/DDBJ databases">
        <authorList>
            <person name="Liu B."/>
            <person name="Wang J."/>
            <person name="Zhu Y."/>
            <person name="Liu G."/>
            <person name="Chen Q."/>
            <person name="Zheng C."/>
            <person name="Che J."/>
            <person name="Ge C."/>
            <person name="Shi H."/>
            <person name="Pan Z."/>
            <person name="Liu X."/>
        </authorList>
    </citation>
    <scope>NUCLEOTIDE SEQUENCE [LARGE SCALE GENOMIC DNA]</scope>
    <source>
        <strain evidence="7">DSM 16346</strain>
    </source>
</reference>
<feature type="modified residue" description="N6-(pyridoxal phosphate)lysine" evidence="3">
    <location>
        <position position="57"/>
    </location>
</feature>
<dbReference type="SUPFAM" id="SSF51419">
    <property type="entry name" value="PLP-binding barrel"/>
    <property type="match status" value="1"/>
</dbReference>
<name>A0A0J6CSM1_9BACL</name>
<comment type="cofactor">
    <cofactor evidence="1 3">
        <name>pyridoxal 5'-phosphate</name>
        <dbReference type="ChEBI" id="CHEBI:597326"/>
    </cofactor>
</comment>
<organism evidence="7 8">
    <name type="scientific">Guptibacillus hwajinpoensis</name>
    <dbReference type="NCBI Taxonomy" id="208199"/>
    <lineage>
        <taxon>Bacteria</taxon>
        <taxon>Bacillati</taxon>
        <taxon>Bacillota</taxon>
        <taxon>Bacilli</taxon>
        <taxon>Bacillales</taxon>
        <taxon>Guptibacillaceae</taxon>
        <taxon>Guptibacillus</taxon>
    </lineage>
</organism>
<accession>A0A0J6CSM1</accession>
<dbReference type="GO" id="GO:0008836">
    <property type="term" value="F:diaminopimelate decarboxylase activity"/>
    <property type="evidence" value="ECO:0007669"/>
    <property type="project" value="TreeGrafter"/>
</dbReference>
<sequence>METVEKKSAVETYIEQRKSSDSEPICAYVYDLELLKEHATSIKESLPSFCRFYYAVKANPARELLQTLEPIVDGFEVASIGEIGKVSNVTRKPMLFGGPGKKDSEIENAMDHNVEYFNVESFHELNRMNHIAIQNKVTLPVLLRVNLSENVSESNIRMSGVPSQFGVDERDVQDLIEKAMELQNIDVRGFHYHAMSNNLDAHAHVRFVEMCIEKSLAWRDEYELNNPIIDIGGGVGINYWNPAQPFDWDTLATGLSQCETDYKDEDLTLFLEIGRYVTAECGSYVAEVLDVKTNHSEHYAVIRGGSHHLRFPAAWKISQPFSIHPIDEWRYPFERPEITDAKVTVAGELCTPNDVLVRKEYMNRLRAGDVLVFEYAGAYGWTISHHDFLSHPHPEHVYI</sequence>
<dbReference type="InterPro" id="IPR022643">
    <property type="entry name" value="De-COase2_C"/>
</dbReference>
<evidence type="ECO:0000256" key="4">
    <source>
        <dbReference type="RuleBase" id="RU003737"/>
    </source>
</evidence>
<dbReference type="PATRIC" id="fig|157733.3.peg.4073"/>
<keyword evidence="8" id="KW-1185">Reference proteome</keyword>
<dbReference type="PRINTS" id="PR01179">
    <property type="entry name" value="ODADCRBXLASE"/>
</dbReference>
<evidence type="ECO:0000256" key="3">
    <source>
        <dbReference type="PIRSR" id="PIRSR600183-50"/>
    </source>
</evidence>
<gene>
    <name evidence="7" type="ORF">AB986_08915</name>
</gene>
<dbReference type="InterPro" id="IPR002433">
    <property type="entry name" value="Orn_de-COase"/>
</dbReference>
<evidence type="ECO:0000259" key="5">
    <source>
        <dbReference type="Pfam" id="PF00278"/>
    </source>
</evidence>
<dbReference type="AlphaFoldDB" id="A0A0J6CSM1"/>
<dbReference type="Gene3D" id="2.40.37.10">
    <property type="entry name" value="Lyase, Ornithine Decarboxylase, Chain A, domain 1"/>
    <property type="match status" value="1"/>
</dbReference>
<feature type="domain" description="Orn/DAP/Arg decarboxylase 2 N-terminal" evidence="6">
    <location>
        <begin position="35"/>
        <end position="279"/>
    </location>
</feature>
<dbReference type="PANTHER" id="PTHR43727:SF2">
    <property type="entry name" value="GROUP IV DECARBOXYLASE"/>
    <property type="match status" value="1"/>
</dbReference>
<evidence type="ECO:0000256" key="2">
    <source>
        <dbReference type="ARBA" id="ARBA00022898"/>
    </source>
</evidence>
<dbReference type="SUPFAM" id="SSF50621">
    <property type="entry name" value="Alanine racemase C-terminal domain-like"/>
    <property type="match status" value="1"/>
</dbReference>
<dbReference type="OrthoDB" id="9802241at2"/>
<comment type="caution">
    <text evidence="7">The sequence shown here is derived from an EMBL/GenBank/DDBJ whole genome shotgun (WGS) entry which is preliminary data.</text>
</comment>
<dbReference type="Pfam" id="PF02784">
    <property type="entry name" value="Orn_Arg_deC_N"/>
    <property type="match status" value="1"/>
</dbReference>
<feature type="domain" description="Orn/DAP/Arg decarboxylase 2 C-terminal" evidence="5">
    <location>
        <begin position="28"/>
        <end position="377"/>
    </location>
</feature>
<dbReference type="PANTHER" id="PTHR43727">
    <property type="entry name" value="DIAMINOPIMELATE DECARBOXYLASE"/>
    <property type="match status" value="1"/>
</dbReference>
<dbReference type="CDD" id="cd06843">
    <property type="entry name" value="PLPDE_III_PvsE_like"/>
    <property type="match status" value="1"/>
</dbReference>
<dbReference type="RefSeq" id="WP_048310486.1">
    <property type="nucleotide sequence ID" value="NZ_CP119526.1"/>
</dbReference>
<feature type="active site" description="Proton donor" evidence="3">
    <location>
        <position position="350"/>
    </location>
</feature>
<dbReference type="InterPro" id="IPR022644">
    <property type="entry name" value="De-COase2_N"/>
</dbReference>
<dbReference type="STRING" id="157733.AB986_08915"/>
<dbReference type="EMBL" id="LELK01000001">
    <property type="protein sequence ID" value="KMM39316.1"/>
    <property type="molecule type" value="Genomic_DNA"/>
</dbReference>
<protein>
    <submittedName>
        <fullName evidence="7">Diaminopimelate decarboxylase</fullName>
    </submittedName>
</protein>
<dbReference type="InterPro" id="IPR009006">
    <property type="entry name" value="Ala_racemase/Decarboxylase_C"/>
</dbReference>
<evidence type="ECO:0000259" key="6">
    <source>
        <dbReference type="Pfam" id="PF02784"/>
    </source>
</evidence>
<evidence type="ECO:0000313" key="7">
    <source>
        <dbReference type="EMBL" id="KMM39316.1"/>
    </source>
</evidence>
<dbReference type="Gene3D" id="3.20.20.10">
    <property type="entry name" value="Alanine racemase"/>
    <property type="match status" value="1"/>
</dbReference>
<dbReference type="Pfam" id="PF00278">
    <property type="entry name" value="Orn_DAP_Arg_deC"/>
    <property type="match status" value="1"/>
</dbReference>
<dbReference type="InterPro" id="IPR000183">
    <property type="entry name" value="Orn/DAP/Arg_de-COase"/>
</dbReference>
<evidence type="ECO:0000256" key="1">
    <source>
        <dbReference type="ARBA" id="ARBA00001933"/>
    </source>
</evidence>
<dbReference type="GO" id="GO:0006596">
    <property type="term" value="P:polyamine biosynthetic process"/>
    <property type="evidence" value="ECO:0007669"/>
    <property type="project" value="InterPro"/>
</dbReference>
<evidence type="ECO:0000313" key="8">
    <source>
        <dbReference type="Proteomes" id="UP000035996"/>
    </source>
</evidence>
<keyword evidence="2 3" id="KW-0663">Pyridoxal phosphate</keyword>
<proteinExistence type="inferred from homology"/>
<dbReference type="GO" id="GO:0009089">
    <property type="term" value="P:lysine biosynthetic process via diaminopimelate"/>
    <property type="evidence" value="ECO:0007669"/>
    <property type="project" value="TreeGrafter"/>
</dbReference>
<dbReference type="InterPro" id="IPR029066">
    <property type="entry name" value="PLP-binding_barrel"/>
</dbReference>
<dbReference type="Proteomes" id="UP000035996">
    <property type="component" value="Unassembled WGS sequence"/>
</dbReference>